<keyword evidence="3 7" id="KW-0560">Oxidoreductase</keyword>
<dbReference type="CDD" id="cd07130">
    <property type="entry name" value="ALDH_F7_AASADH"/>
    <property type="match status" value="1"/>
</dbReference>
<evidence type="ECO:0000256" key="5">
    <source>
        <dbReference type="ARBA" id="ARBA00024226"/>
    </source>
</evidence>
<dbReference type="InterPro" id="IPR015590">
    <property type="entry name" value="Aldehyde_DH_dom"/>
</dbReference>
<dbReference type="Gene3D" id="3.40.605.10">
    <property type="entry name" value="Aldehyde Dehydrogenase, Chain A, domain 1"/>
    <property type="match status" value="2"/>
</dbReference>
<evidence type="ECO:0000259" key="8">
    <source>
        <dbReference type="Pfam" id="PF00171"/>
    </source>
</evidence>
<reference evidence="10" key="1">
    <citation type="submission" date="2017-01" db="EMBL/GenBank/DDBJ databases">
        <title>Comparative genomics of anhydrobiosis in the tardigrade Hypsibius dujardini.</title>
        <authorList>
            <person name="Yoshida Y."/>
            <person name="Koutsovoulos G."/>
            <person name="Laetsch D."/>
            <person name="Stevens L."/>
            <person name="Kumar S."/>
            <person name="Horikawa D."/>
            <person name="Ishino K."/>
            <person name="Komine S."/>
            <person name="Tomita M."/>
            <person name="Blaxter M."/>
            <person name="Arakawa K."/>
        </authorList>
    </citation>
    <scope>NUCLEOTIDE SEQUENCE [LARGE SCALE GENOMIC DNA]</scope>
    <source>
        <strain evidence="10">Z151</strain>
    </source>
</reference>
<organism evidence="9 10">
    <name type="scientific">Hypsibius exemplaris</name>
    <name type="common">Freshwater tardigrade</name>
    <dbReference type="NCBI Taxonomy" id="2072580"/>
    <lineage>
        <taxon>Eukaryota</taxon>
        <taxon>Metazoa</taxon>
        <taxon>Ecdysozoa</taxon>
        <taxon>Tardigrada</taxon>
        <taxon>Eutardigrada</taxon>
        <taxon>Parachela</taxon>
        <taxon>Hypsibioidea</taxon>
        <taxon>Hypsibiidae</taxon>
        <taxon>Hypsibius</taxon>
    </lineage>
</organism>
<dbReference type="PANTHER" id="PTHR43521:SF1">
    <property type="entry name" value="ALPHA-AMINOADIPIC SEMIALDEHYDE DEHYDROGENASE"/>
    <property type="match status" value="1"/>
</dbReference>
<dbReference type="PANTHER" id="PTHR43521">
    <property type="entry name" value="ALPHA-AMINOADIPIC SEMIALDEHYDE DEHYDROGENASE"/>
    <property type="match status" value="1"/>
</dbReference>
<accession>A0A1W0X285</accession>
<dbReference type="GO" id="GO:0004029">
    <property type="term" value="F:aldehyde dehydrogenase (NAD+) activity"/>
    <property type="evidence" value="ECO:0007669"/>
    <property type="project" value="UniProtKB-EC"/>
</dbReference>
<name>A0A1W0X285_HYPEX</name>
<evidence type="ECO:0000256" key="1">
    <source>
        <dbReference type="ARBA" id="ARBA00009986"/>
    </source>
</evidence>
<keyword evidence="4" id="KW-0520">NAD</keyword>
<evidence type="ECO:0000256" key="7">
    <source>
        <dbReference type="RuleBase" id="RU003345"/>
    </source>
</evidence>
<keyword evidence="10" id="KW-1185">Reference proteome</keyword>
<dbReference type="Gene3D" id="3.40.309.10">
    <property type="entry name" value="Aldehyde Dehydrogenase, Chain A, domain 2"/>
    <property type="match status" value="1"/>
</dbReference>
<dbReference type="InterPro" id="IPR044638">
    <property type="entry name" value="ALDH7A1-like"/>
</dbReference>
<dbReference type="Pfam" id="PF00171">
    <property type="entry name" value="Aldedh"/>
    <property type="match status" value="2"/>
</dbReference>
<dbReference type="PROSITE" id="PS00687">
    <property type="entry name" value="ALDEHYDE_DEHYDR_GLU"/>
    <property type="match status" value="1"/>
</dbReference>
<evidence type="ECO:0000313" key="9">
    <source>
        <dbReference type="EMBL" id="OQV21432.1"/>
    </source>
</evidence>
<gene>
    <name evidence="9" type="ORF">BV898_04639</name>
</gene>
<dbReference type="SUPFAM" id="SSF53720">
    <property type="entry name" value="ALDH-like"/>
    <property type="match status" value="1"/>
</dbReference>
<dbReference type="InterPro" id="IPR029510">
    <property type="entry name" value="Ald_DH_CS_GLU"/>
</dbReference>
<dbReference type="EC" id="1.2.1.3" evidence="5"/>
<dbReference type="EMBL" id="MTYJ01000023">
    <property type="protein sequence ID" value="OQV21432.1"/>
    <property type="molecule type" value="Genomic_DNA"/>
</dbReference>
<evidence type="ECO:0000256" key="6">
    <source>
        <dbReference type="PROSITE-ProRule" id="PRU10007"/>
    </source>
</evidence>
<feature type="domain" description="Aldehyde dehydrogenase" evidence="8">
    <location>
        <begin position="42"/>
        <end position="135"/>
    </location>
</feature>
<evidence type="ECO:0000313" key="10">
    <source>
        <dbReference type="Proteomes" id="UP000192578"/>
    </source>
</evidence>
<protein>
    <recommendedName>
        <fullName evidence="5">aldehyde dehydrogenase (NAD(+))</fullName>
        <ecNumber evidence="5">1.2.1.3</ecNumber>
    </recommendedName>
</protein>
<dbReference type="InterPro" id="IPR016161">
    <property type="entry name" value="Ald_DH/histidinol_DH"/>
</dbReference>
<dbReference type="Proteomes" id="UP000192578">
    <property type="component" value="Unassembled WGS sequence"/>
</dbReference>
<evidence type="ECO:0000256" key="2">
    <source>
        <dbReference type="ARBA" id="ARBA00011881"/>
    </source>
</evidence>
<dbReference type="InterPro" id="IPR016162">
    <property type="entry name" value="Ald_DH_N"/>
</dbReference>
<dbReference type="InterPro" id="IPR016163">
    <property type="entry name" value="Ald_DH_C"/>
</dbReference>
<dbReference type="FunFam" id="3.40.309.10:FF:000018">
    <property type="entry name" value="Alpha-aminoadipic semialdehyde dehydrogenase"/>
    <property type="match status" value="1"/>
</dbReference>
<comment type="subunit">
    <text evidence="2">Homotetramer.</text>
</comment>
<dbReference type="OrthoDB" id="310895at2759"/>
<feature type="domain" description="Aldehyde dehydrogenase" evidence="8">
    <location>
        <begin position="138"/>
        <end position="519"/>
    </location>
</feature>
<evidence type="ECO:0000256" key="4">
    <source>
        <dbReference type="ARBA" id="ARBA00023027"/>
    </source>
</evidence>
<proteinExistence type="inferred from homology"/>
<sequence length="539" mass="58476">MASTSQKSLLISQPEFAWLRELGLKEDNAGVFSGKWEASGAVTQAINPSTNKAIANVKLGTSADYEVAVKNSVEAYHTWKFIPAPKRGEIVRQIGDELRLKRDHLGRLISLEMGKILAEGIGEVQEYIVVFLFLVILAEGIGEVQEYIDICDYATGLSRMFEGKVLPSERPGHVLLEAWNPLGCVGIISAFNFPMAVYGWNNAIALICGDSMVWKPSPSTNLCGIAIQKVIETVLQRNSLPPALCTLVCGGTDVGVAMSKDDRLPLVSFTGSTQVGLKVAAEVQARFGRPLLELGGNNAVVVAEDADLNMVIPSVVFGSVGTAGQRCTTSRRVFVHDSIYEEVLRRLTSAYAQVPARLGDPLDKQTLYGPMHSQIGVDSYLKTLEEAQQQGGKIVYGGKVIPREGNYVEPTIITELPHDAAVVLKETFAPILFVLRYRDIEEAIEWNNEVQQGLSSSLFTQNLGTMFKWLGPGGSDCGIVNVNTSTSGAEIGGAFGGNKHTGGGRESGSDSWKQYMRRSTCTINYSKDMPLAQGLKFDF</sequence>
<feature type="active site" evidence="6">
    <location>
        <position position="293"/>
    </location>
</feature>
<comment type="caution">
    <text evidence="9">The sequence shown here is derived from an EMBL/GenBank/DDBJ whole genome shotgun (WGS) entry which is preliminary data.</text>
</comment>
<comment type="similarity">
    <text evidence="1 7">Belongs to the aldehyde dehydrogenase family.</text>
</comment>
<dbReference type="AlphaFoldDB" id="A0A1W0X285"/>
<evidence type="ECO:0000256" key="3">
    <source>
        <dbReference type="ARBA" id="ARBA00023002"/>
    </source>
</evidence>